<dbReference type="RefSeq" id="WP_106380410.1">
    <property type="nucleotide sequence ID" value="NZ_NIGF01000011.1"/>
</dbReference>
<dbReference type="PANTHER" id="PTHR42718:SF9">
    <property type="entry name" value="MAJOR FACILITATOR SUPERFAMILY MULTIDRUG TRANSPORTER MFSC"/>
    <property type="match status" value="1"/>
</dbReference>
<evidence type="ECO:0000259" key="9">
    <source>
        <dbReference type="PROSITE" id="PS50850"/>
    </source>
</evidence>
<feature type="transmembrane region" description="Helical" evidence="8">
    <location>
        <begin position="175"/>
        <end position="197"/>
    </location>
</feature>
<dbReference type="NCBIfam" id="TIGR00711">
    <property type="entry name" value="efflux_EmrB"/>
    <property type="match status" value="1"/>
</dbReference>
<feature type="domain" description="Major facilitator superfamily (MFS) profile" evidence="9">
    <location>
        <begin position="23"/>
        <end position="524"/>
    </location>
</feature>
<evidence type="ECO:0000313" key="10">
    <source>
        <dbReference type="EMBL" id="PQV63531.1"/>
    </source>
</evidence>
<dbReference type="InterPro" id="IPR020846">
    <property type="entry name" value="MFS_dom"/>
</dbReference>
<feature type="transmembrane region" description="Helical" evidence="8">
    <location>
        <begin position="114"/>
        <end position="134"/>
    </location>
</feature>
<dbReference type="PANTHER" id="PTHR42718">
    <property type="entry name" value="MAJOR FACILITATOR SUPERFAMILY MULTIDRUG TRANSPORTER MFSC"/>
    <property type="match status" value="1"/>
</dbReference>
<keyword evidence="4" id="KW-1003">Cell membrane</keyword>
<evidence type="ECO:0000256" key="7">
    <source>
        <dbReference type="ARBA" id="ARBA00023136"/>
    </source>
</evidence>
<keyword evidence="5 8" id="KW-0812">Transmembrane</keyword>
<evidence type="ECO:0000313" key="11">
    <source>
        <dbReference type="Proteomes" id="UP000237684"/>
    </source>
</evidence>
<dbReference type="InterPro" id="IPR011701">
    <property type="entry name" value="MFS"/>
</dbReference>
<evidence type="ECO:0000256" key="5">
    <source>
        <dbReference type="ARBA" id="ARBA00022692"/>
    </source>
</evidence>
<dbReference type="Gene3D" id="1.20.1720.10">
    <property type="entry name" value="Multidrug resistance protein D"/>
    <property type="match status" value="1"/>
</dbReference>
<dbReference type="FunCoup" id="A0A2S8SRU8">
    <property type="interactions" value="94"/>
</dbReference>
<feature type="transmembrane region" description="Helical" evidence="8">
    <location>
        <begin position="280"/>
        <end position="305"/>
    </location>
</feature>
<dbReference type="EMBL" id="NIGF01000011">
    <property type="protein sequence ID" value="PQV63531.1"/>
    <property type="molecule type" value="Genomic_DNA"/>
</dbReference>
<evidence type="ECO:0000256" key="8">
    <source>
        <dbReference type="SAM" id="Phobius"/>
    </source>
</evidence>
<organism evidence="10 11">
    <name type="scientific">Abditibacterium utsteinense</name>
    <dbReference type="NCBI Taxonomy" id="1960156"/>
    <lineage>
        <taxon>Bacteria</taxon>
        <taxon>Pseudomonadati</taxon>
        <taxon>Abditibacteriota</taxon>
        <taxon>Abditibacteriia</taxon>
        <taxon>Abditibacteriales</taxon>
        <taxon>Abditibacteriaceae</taxon>
        <taxon>Abditibacterium</taxon>
    </lineage>
</organism>
<protein>
    <submittedName>
        <fullName evidence="10">MFS transporter, DHA2 family, multidrug resistance protein</fullName>
    </submittedName>
</protein>
<dbReference type="Pfam" id="PF07690">
    <property type="entry name" value="MFS_1"/>
    <property type="match status" value="1"/>
</dbReference>
<dbReference type="SUPFAM" id="SSF103473">
    <property type="entry name" value="MFS general substrate transporter"/>
    <property type="match status" value="1"/>
</dbReference>
<evidence type="ECO:0000256" key="2">
    <source>
        <dbReference type="ARBA" id="ARBA00008537"/>
    </source>
</evidence>
<keyword evidence="6 8" id="KW-1133">Transmembrane helix</keyword>
<dbReference type="Gene3D" id="1.20.1250.20">
    <property type="entry name" value="MFS general substrate transporter like domains"/>
    <property type="match status" value="1"/>
</dbReference>
<name>A0A2S8SRU8_9BACT</name>
<keyword evidence="3" id="KW-0813">Transport</keyword>
<reference evidence="10 11" key="1">
    <citation type="journal article" date="2018" name="Syst. Appl. Microbiol.">
        <title>Abditibacterium utsteinense sp. nov., the first cultivated member of candidate phylum FBP, isolated from ice-free Antarctic soil samples.</title>
        <authorList>
            <person name="Tahon G."/>
            <person name="Tytgat B."/>
            <person name="Lebbe L."/>
            <person name="Carlier A."/>
            <person name="Willems A."/>
        </authorList>
    </citation>
    <scope>NUCLEOTIDE SEQUENCE [LARGE SCALE GENOMIC DNA]</scope>
    <source>
        <strain evidence="10 11">LMG 29911</strain>
    </source>
</reference>
<feature type="transmembrane region" description="Helical" evidence="8">
    <location>
        <begin position="240"/>
        <end position="259"/>
    </location>
</feature>
<dbReference type="OrthoDB" id="9807274at2"/>
<feature type="transmembrane region" description="Helical" evidence="8">
    <location>
        <begin position="65"/>
        <end position="82"/>
    </location>
</feature>
<feature type="transmembrane region" description="Helical" evidence="8">
    <location>
        <begin position="146"/>
        <end position="169"/>
    </location>
</feature>
<dbReference type="InParanoid" id="A0A2S8SRU8"/>
<comment type="similarity">
    <text evidence="2">Belongs to the major facilitator superfamily. EmrB family.</text>
</comment>
<evidence type="ECO:0000256" key="6">
    <source>
        <dbReference type="ARBA" id="ARBA00022989"/>
    </source>
</evidence>
<dbReference type="InterPro" id="IPR004638">
    <property type="entry name" value="EmrB-like"/>
</dbReference>
<evidence type="ECO:0000256" key="1">
    <source>
        <dbReference type="ARBA" id="ARBA00004651"/>
    </source>
</evidence>
<proteinExistence type="inferred from homology"/>
<feature type="transmembrane region" description="Helical" evidence="8">
    <location>
        <begin position="317"/>
        <end position="338"/>
    </location>
</feature>
<dbReference type="AlphaFoldDB" id="A0A2S8SRU8"/>
<dbReference type="PROSITE" id="PS50850">
    <property type="entry name" value="MFS"/>
    <property type="match status" value="1"/>
</dbReference>
<accession>A0A2S8SRU8</accession>
<feature type="transmembrane region" description="Helical" evidence="8">
    <location>
        <begin position="501"/>
        <end position="519"/>
    </location>
</feature>
<evidence type="ECO:0000256" key="4">
    <source>
        <dbReference type="ARBA" id="ARBA00022475"/>
    </source>
</evidence>
<evidence type="ECO:0000256" key="3">
    <source>
        <dbReference type="ARBA" id="ARBA00022448"/>
    </source>
</evidence>
<keyword evidence="11" id="KW-1185">Reference proteome</keyword>
<sequence>MATAQAQAPISENDELSPYRWIILAGLITAAILEVLDTTIVNVALPQMAGNLGATTQEIGWVSTGYILSNVVVLPMTAWLSSRFGRKRYLAGSIILFLIASFFCGTSRTLGELVVWRILQGAGGAALLSTAQATIREIFPKEQQGLVQSIYVLGIITAPTLGPTLGGWITDNYSWPWVFFVNLPIGLISLLIVTSFLEDAKHRVQTTQIDWWGIGFLTVGIASLQYVLEEGNIEDWFASATITRLAIAAFISLVAFVWWELSPKNNHPIVNLRVLKNRDLSASLILFLALGFGLYGGIFIFPLFAQSILHFTPTVTGLVLMPGAVATGVSAILCGRLLNGKKQMLNPRIIIVFGMVLFIYSMWDLGHLTTMSGEPDTRLALIIRGFGLGCLFTPINLAAFSSLEGVEIAQGASLLNLMRQLGGSFGIAYLGTHISNQNALHMNTLSSYLYVGNPAFDERMQSLQNAMMGRGYDAQTAHQLALSIIERTVQTQSQVMSYNDAFLFIGLTMIIVAPCVLLLRSGNAAVSTAEMGH</sequence>
<dbReference type="InterPro" id="IPR036259">
    <property type="entry name" value="MFS_trans_sf"/>
</dbReference>
<dbReference type="CDD" id="cd17503">
    <property type="entry name" value="MFS_LmrB_MDR_like"/>
    <property type="match status" value="1"/>
</dbReference>
<gene>
    <name evidence="10" type="ORF">B1R32_11192</name>
</gene>
<feature type="transmembrane region" description="Helical" evidence="8">
    <location>
        <begin position="345"/>
        <end position="363"/>
    </location>
</feature>
<feature type="transmembrane region" description="Helical" evidence="8">
    <location>
        <begin position="21"/>
        <end position="45"/>
    </location>
</feature>
<dbReference type="GO" id="GO:0005886">
    <property type="term" value="C:plasma membrane"/>
    <property type="evidence" value="ECO:0007669"/>
    <property type="project" value="UniProtKB-SubCell"/>
</dbReference>
<feature type="transmembrane region" description="Helical" evidence="8">
    <location>
        <begin position="209"/>
        <end position="228"/>
    </location>
</feature>
<keyword evidence="7 8" id="KW-0472">Membrane</keyword>
<comment type="subcellular location">
    <subcellularLocation>
        <location evidence="1">Cell membrane</location>
        <topology evidence="1">Multi-pass membrane protein</topology>
    </subcellularLocation>
</comment>
<feature type="transmembrane region" description="Helical" evidence="8">
    <location>
        <begin position="89"/>
        <end position="108"/>
    </location>
</feature>
<dbReference type="GO" id="GO:0022857">
    <property type="term" value="F:transmembrane transporter activity"/>
    <property type="evidence" value="ECO:0007669"/>
    <property type="project" value="InterPro"/>
</dbReference>
<dbReference type="Proteomes" id="UP000237684">
    <property type="component" value="Unassembled WGS sequence"/>
</dbReference>
<comment type="caution">
    <text evidence="10">The sequence shown here is derived from an EMBL/GenBank/DDBJ whole genome shotgun (WGS) entry which is preliminary data.</text>
</comment>
<dbReference type="PRINTS" id="PR01036">
    <property type="entry name" value="TCRTETB"/>
</dbReference>